<reference evidence="4" key="1">
    <citation type="journal article" date="2023" name="Mol. Phylogenet. Evol.">
        <title>Genome-scale phylogeny and comparative genomics of the fungal order Sordariales.</title>
        <authorList>
            <person name="Hensen N."/>
            <person name="Bonometti L."/>
            <person name="Westerberg I."/>
            <person name="Brannstrom I.O."/>
            <person name="Guillou S."/>
            <person name="Cros-Aarteil S."/>
            <person name="Calhoun S."/>
            <person name="Haridas S."/>
            <person name="Kuo A."/>
            <person name="Mondo S."/>
            <person name="Pangilinan J."/>
            <person name="Riley R."/>
            <person name="LaButti K."/>
            <person name="Andreopoulos B."/>
            <person name="Lipzen A."/>
            <person name="Chen C."/>
            <person name="Yan M."/>
            <person name="Daum C."/>
            <person name="Ng V."/>
            <person name="Clum A."/>
            <person name="Steindorff A."/>
            <person name="Ohm R.A."/>
            <person name="Martin F."/>
            <person name="Silar P."/>
            <person name="Natvig D.O."/>
            <person name="Lalanne C."/>
            <person name="Gautier V."/>
            <person name="Ament-Velasquez S.L."/>
            <person name="Kruys A."/>
            <person name="Hutchinson M.I."/>
            <person name="Powell A.J."/>
            <person name="Barry K."/>
            <person name="Miller A.N."/>
            <person name="Grigoriev I.V."/>
            <person name="Debuchy R."/>
            <person name="Gladieux P."/>
            <person name="Hiltunen Thoren M."/>
            <person name="Johannesson H."/>
        </authorList>
    </citation>
    <scope>NUCLEOTIDE SEQUENCE</scope>
    <source>
        <strain evidence="4">CBS 892.96</strain>
    </source>
</reference>
<evidence type="ECO:0000313" key="4">
    <source>
        <dbReference type="EMBL" id="KAK4171137.1"/>
    </source>
</evidence>
<feature type="chain" id="PRO_5043037849" evidence="3">
    <location>
        <begin position="19"/>
        <end position="285"/>
    </location>
</feature>
<dbReference type="PANTHER" id="PTHR34997">
    <property type="entry name" value="AM15"/>
    <property type="match status" value="1"/>
</dbReference>
<feature type="signal peptide" evidence="3">
    <location>
        <begin position="1"/>
        <end position="18"/>
    </location>
</feature>
<gene>
    <name evidence="4" type="ORF">QBC36DRAFT_350560</name>
</gene>
<feature type="region of interest" description="Disordered" evidence="2">
    <location>
        <begin position="240"/>
        <end position="259"/>
    </location>
</feature>
<sequence length="285" mass="30739">MRLSSVFTLVLASGLATAVAVDRFIPVLKACNGHTPYCTWWPDIRSATTCDAIINEDYLSRIQALEVRKSYCVEAFSEPTPGLSSTSTTSTTSSTITPGNGITTPTPTQAIIVNNCDEFNLVAVGDTCDSVAANWNPSAGSTCTWLWTNSYTCVSINGHIPTKPTTTTRAGNGIIIPTPIQPNMANNCNLFCQVKSGDTFTSNCTPLWPNYYIYIFIIGHTPTPSTRPMASRCPSLNGTAYPPPARPSTSSSPARLARPSPKRYQIAQANFNDYTGMWANFVAVL</sequence>
<protein>
    <submittedName>
        <fullName evidence="4">LysM domain-containing protein</fullName>
    </submittedName>
</protein>
<keyword evidence="5" id="KW-1185">Reference proteome</keyword>
<name>A0AAN6VZW1_9PEZI</name>
<evidence type="ECO:0000256" key="3">
    <source>
        <dbReference type="SAM" id="SignalP"/>
    </source>
</evidence>
<reference evidence="4" key="2">
    <citation type="submission" date="2023-05" db="EMBL/GenBank/DDBJ databases">
        <authorList>
            <consortium name="Lawrence Berkeley National Laboratory"/>
            <person name="Steindorff A."/>
            <person name="Hensen N."/>
            <person name="Bonometti L."/>
            <person name="Westerberg I."/>
            <person name="Brannstrom I.O."/>
            <person name="Guillou S."/>
            <person name="Cros-Aarteil S."/>
            <person name="Calhoun S."/>
            <person name="Haridas S."/>
            <person name="Kuo A."/>
            <person name="Mondo S."/>
            <person name="Pangilinan J."/>
            <person name="Riley R."/>
            <person name="Labutti K."/>
            <person name="Andreopoulos B."/>
            <person name="Lipzen A."/>
            <person name="Chen C."/>
            <person name="Yanf M."/>
            <person name="Daum C."/>
            <person name="Ng V."/>
            <person name="Clum A."/>
            <person name="Ohm R."/>
            <person name="Martin F."/>
            <person name="Silar P."/>
            <person name="Natvig D."/>
            <person name="Lalanne C."/>
            <person name="Gautier V."/>
            <person name="Ament-Velasquez S.L."/>
            <person name="Kruys A."/>
            <person name="Hutchinson M.I."/>
            <person name="Powell A.J."/>
            <person name="Barry K."/>
            <person name="Miller A.N."/>
            <person name="Grigoriev I.V."/>
            <person name="Debuchy R."/>
            <person name="Gladieux P."/>
            <person name="Thoren M.H."/>
            <person name="Johannesson H."/>
        </authorList>
    </citation>
    <scope>NUCLEOTIDE SEQUENCE</scope>
    <source>
        <strain evidence="4">CBS 892.96</strain>
    </source>
</reference>
<feature type="compositionally biased region" description="Low complexity" evidence="2">
    <location>
        <begin position="247"/>
        <end position="259"/>
    </location>
</feature>
<dbReference type="PANTHER" id="PTHR34997:SF2">
    <property type="entry name" value="LYSM DOMAIN-CONTAINING PROTEIN-RELATED"/>
    <property type="match status" value="1"/>
</dbReference>
<accession>A0AAN6VZW1</accession>
<dbReference type="EMBL" id="MU866633">
    <property type="protein sequence ID" value="KAK4171137.1"/>
    <property type="molecule type" value="Genomic_DNA"/>
</dbReference>
<feature type="region of interest" description="Disordered" evidence="2">
    <location>
        <begin position="80"/>
        <end position="101"/>
    </location>
</feature>
<evidence type="ECO:0000256" key="1">
    <source>
        <dbReference type="ARBA" id="ARBA00022729"/>
    </source>
</evidence>
<keyword evidence="1 3" id="KW-0732">Signal</keyword>
<dbReference type="InterPro" id="IPR052210">
    <property type="entry name" value="LysM1-like"/>
</dbReference>
<comment type="caution">
    <text evidence="4">The sequence shown here is derived from an EMBL/GenBank/DDBJ whole genome shotgun (WGS) entry which is preliminary data.</text>
</comment>
<dbReference type="GO" id="GO:0008061">
    <property type="term" value="F:chitin binding"/>
    <property type="evidence" value="ECO:0007669"/>
    <property type="project" value="InterPro"/>
</dbReference>
<dbReference type="AlphaFoldDB" id="A0AAN6VZW1"/>
<organism evidence="4 5">
    <name type="scientific">Triangularia setosa</name>
    <dbReference type="NCBI Taxonomy" id="2587417"/>
    <lineage>
        <taxon>Eukaryota</taxon>
        <taxon>Fungi</taxon>
        <taxon>Dikarya</taxon>
        <taxon>Ascomycota</taxon>
        <taxon>Pezizomycotina</taxon>
        <taxon>Sordariomycetes</taxon>
        <taxon>Sordariomycetidae</taxon>
        <taxon>Sordariales</taxon>
        <taxon>Podosporaceae</taxon>
        <taxon>Triangularia</taxon>
    </lineage>
</organism>
<proteinExistence type="predicted"/>
<dbReference type="Proteomes" id="UP001302321">
    <property type="component" value="Unassembled WGS sequence"/>
</dbReference>
<evidence type="ECO:0000256" key="2">
    <source>
        <dbReference type="SAM" id="MobiDB-lite"/>
    </source>
</evidence>
<evidence type="ECO:0000313" key="5">
    <source>
        <dbReference type="Proteomes" id="UP001302321"/>
    </source>
</evidence>